<sequence>MVCRGKYTKNGTIQNRESAELLGLNLIKNKINPNTITF</sequence>
<evidence type="ECO:0000313" key="2">
    <source>
        <dbReference type="Proteomes" id="UP000020529"/>
    </source>
</evidence>
<evidence type="ECO:0000313" key="1">
    <source>
        <dbReference type="EMBL" id="EXY75211.1"/>
    </source>
</evidence>
<comment type="caution">
    <text evidence="1">The sequence shown here is derived from an EMBL/GenBank/DDBJ whole genome shotgun (WGS) entry which is preliminary data.</text>
</comment>
<organism evidence="1 2">
    <name type="scientific">Bacteroides fragilis str. 3988T(B)14</name>
    <dbReference type="NCBI Taxonomy" id="1339315"/>
    <lineage>
        <taxon>Bacteria</taxon>
        <taxon>Pseudomonadati</taxon>
        <taxon>Bacteroidota</taxon>
        <taxon>Bacteroidia</taxon>
        <taxon>Bacteroidales</taxon>
        <taxon>Bacteroidaceae</taxon>
        <taxon>Bacteroides</taxon>
    </lineage>
</organism>
<dbReference type="PATRIC" id="fig|1339315.3.peg.1830"/>
<reference evidence="1 2" key="1">
    <citation type="submission" date="2014-02" db="EMBL/GenBank/DDBJ databases">
        <authorList>
            <person name="Sears C."/>
            <person name="Carroll K."/>
            <person name="Sack B.R."/>
            <person name="Qadri F."/>
            <person name="Myers L.L."/>
            <person name="Chung G.-T."/>
            <person name="Escheverria P."/>
            <person name="Fraser C.M."/>
            <person name="Sadzewicz L."/>
            <person name="Shefchek K.A."/>
            <person name="Tallon L."/>
            <person name="Das S.P."/>
            <person name="Daugherty S."/>
            <person name="Mongodin E.F."/>
        </authorList>
    </citation>
    <scope>NUCLEOTIDE SEQUENCE [LARGE SCALE GENOMIC DNA]</scope>
    <source>
        <strain evidence="2">3988T(B)14</strain>
    </source>
</reference>
<name>A0A015TWP3_BACFG</name>
<gene>
    <name evidence="1" type="ORF">M124_1033</name>
</gene>
<proteinExistence type="predicted"/>
<accession>A0A015TWP3</accession>
<dbReference type="Proteomes" id="UP000020529">
    <property type="component" value="Unassembled WGS sequence"/>
</dbReference>
<protein>
    <submittedName>
        <fullName evidence="1">Uncharacterized protein</fullName>
    </submittedName>
</protein>
<dbReference type="AlphaFoldDB" id="A0A015TWP3"/>
<dbReference type="EMBL" id="JGCY01000246">
    <property type="protein sequence ID" value="EXY75211.1"/>
    <property type="molecule type" value="Genomic_DNA"/>
</dbReference>